<dbReference type="PANTHER" id="PTHR13030:SF8">
    <property type="entry name" value="ADP-RIBOSE PYROPHOSPHATASE, MITOCHONDRIAL"/>
    <property type="match status" value="1"/>
</dbReference>
<evidence type="ECO:0000313" key="3">
    <source>
        <dbReference type="Proteomes" id="UP000078200"/>
    </source>
</evidence>
<dbReference type="PANTHER" id="PTHR13030">
    <property type="entry name" value="NUDIX HYDROLASE"/>
    <property type="match status" value="1"/>
</dbReference>
<dbReference type="AlphaFoldDB" id="A0A1A9VHI8"/>
<dbReference type="InterPro" id="IPR015797">
    <property type="entry name" value="NUDIX_hydrolase-like_dom_sf"/>
</dbReference>
<dbReference type="STRING" id="7395.A0A1A9VHI8"/>
<dbReference type="GO" id="GO:0047631">
    <property type="term" value="F:ADP-ribose diphosphatase activity"/>
    <property type="evidence" value="ECO:0007669"/>
    <property type="project" value="InterPro"/>
</dbReference>
<organism evidence="2 3">
    <name type="scientific">Glossina austeni</name>
    <name type="common">Savannah tsetse fly</name>
    <dbReference type="NCBI Taxonomy" id="7395"/>
    <lineage>
        <taxon>Eukaryota</taxon>
        <taxon>Metazoa</taxon>
        <taxon>Ecdysozoa</taxon>
        <taxon>Arthropoda</taxon>
        <taxon>Hexapoda</taxon>
        <taxon>Insecta</taxon>
        <taxon>Pterygota</taxon>
        <taxon>Neoptera</taxon>
        <taxon>Endopterygota</taxon>
        <taxon>Diptera</taxon>
        <taxon>Brachycera</taxon>
        <taxon>Muscomorpha</taxon>
        <taxon>Hippoboscoidea</taxon>
        <taxon>Glossinidae</taxon>
        <taxon>Glossina</taxon>
    </lineage>
</organism>
<sequence length="225" mass="25159">MPPIYTASHIGGQPWADPNIGAPFFQPRWNFQNCDVNQLSHMGKYQFDPSGYPLNPIGRTELRGRGLLGRWGPNHAAGGAIIKHSVSEKNILQMITIQRHDNRMWAIPGGMVGPGEKISTTLKRQFIEEALNSSGSQATIEEFFATDSEVYKSYVDDPRNTDNAWIETVAYNFHDETGTKVGALQLSDGDDAMNVKWCDIDGNMLMHANHVTIVEHVAKRLKAHW</sequence>
<dbReference type="Gene3D" id="3.90.79.10">
    <property type="entry name" value="Nucleoside Triphosphate Pyrophosphohydrolase"/>
    <property type="match status" value="1"/>
</dbReference>
<dbReference type="PROSITE" id="PS51462">
    <property type="entry name" value="NUDIX"/>
    <property type="match status" value="1"/>
</dbReference>
<accession>A0A1A9VHI8</accession>
<feature type="domain" description="Nudix hydrolase" evidence="1">
    <location>
        <begin position="73"/>
        <end position="219"/>
    </location>
</feature>
<dbReference type="SUPFAM" id="SSF55811">
    <property type="entry name" value="Nudix"/>
    <property type="match status" value="1"/>
</dbReference>
<dbReference type="CDD" id="cd03670">
    <property type="entry name" value="NUDIX_ADPRase_Nudt9"/>
    <property type="match status" value="1"/>
</dbReference>
<evidence type="ECO:0000259" key="1">
    <source>
        <dbReference type="PROSITE" id="PS51462"/>
    </source>
</evidence>
<dbReference type="InterPro" id="IPR039989">
    <property type="entry name" value="NUDT9"/>
</dbReference>
<protein>
    <recommendedName>
        <fullName evidence="1">Nudix hydrolase domain-containing protein</fullName>
    </recommendedName>
</protein>
<name>A0A1A9VHI8_GLOAU</name>
<dbReference type="Pfam" id="PF25969">
    <property type="entry name" value="NUDT9_N"/>
    <property type="match status" value="1"/>
</dbReference>
<evidence type="ECO:0000313" key="2">
    <source>
        <dbReference type="EnsemblMetazoa" id="GAUT037581-PA"/>
    </source>
</evidence>
<dbReference type="Proteomes" id="UP000078200">
    <property type="component" value="Unassembled WGS sequence"/>
</dbReference>
<dbReference type="EnsemblMetazoa" id="GAUT037581-RA">
    <property type="protein sequence ID" value="GAUT037581-PA"/>
    <property type="gene ID" value="GAUT037581"/>
</dbReference>
<keyword evidence="3" id="KW-1185">Reference proteome</keyword>
<proteinExistence type="predicted"/>
<dbReference type="InterPro" id="IPR000086">
    <property type="entry name" value="NUDIX_hydrolase_dom"/>
</dbReference>
<dbReference type="VEuPathDB" id="VectorBase:GAUT037581"/>
<dbReference type="Pfam" id="PF00293">
    <property type="entry name" value="NUDIX"/>
    <property type="match status" value="1"/>
</dbReference>
<reference evidence="2" key="1">
    <citation type="submission" date="2020-05" db="UniProtKB">
        <authorList>
            <consortium name="EnsemblMetazoa"/>
        </authorList>
    </citation>
    <scope>IDENTIFICATION</scope>
    <source>
        <strain evidence="2">TTRI</strain>
    </source>
</reference>